<protein>
    <submittedName>
        <fullName evidence="3">Uncharacterized protein</fullName>
    </submittedName>
</protein>
<dbReference type="Proteomes" id="UP000813385">
    <property type="component" value="Unassembled WGS sequence"/>
</dbReference>
<keyword evidence="2" id="KW-1133">Transmembrane helix</keyword>
<evidence type="ECO:0000313" key="4">
    <source>
        <dbReference type="Proteomes" id="UP000813385"/>
    </source>
</evidence>
<feature type="transmembrane region" description="Helical" evidence="2">
    <location>
        <begin position="93"/>
        <end position="112"/>
    </location>
</feature>
<name>A0A8K0TNH5_9PEZI</name>
<evidence type="ECO:0000256" key="2">
    <source>
        <dbReference type="SAM" id="Phobius"/>
    </source>
</evidence>
<keyword evidence="4" id="KW-1185">Reference proteome</keyword>
<dbReference type="OrthoDB" id="3034003at2759"/>
<dbReference type="EMBL" id="JAGPXD010000002">
    <property type="protein sequence ID" value="KAH7367787.1"/>
    <property type="molecule type" value="Genomic_DNA"/>
</dbReference>
<keyword evidence="2" id="KW-0812">Transmembrane</keyword>
<organism evidence="3 4">
    <name type="scientific">Plectosphaerella cucumerina</name>
    <dbReference type="NCBI Taxonomy" id="40658"/>
    <lineage>
        <taxon>Eukaryota</taxon>
        <taxon>Fungi</taxon>
        <taxon>Dikarya</taxon>
        <taxon>Ascomycota</taxon>
        <taxon>Pezizomycotina</taxon>
        <taxon>Sordariomycetes</taxon>
        <taxon>Hypocreomycetidae</taxon>
        <taxon>Glomerellales</taxon>
        <taxon>Plectosphaerellaceae</taxon>
        <taxon>Plectosphaerella</taxon>
    </lineage>
</organism>
<accession>A0A8K0TNH5</accession>
<sequence>MDRIDRLSERLMSGLTVGRVAGVIAACIVLVRIFSPMVVTYILAGLLRDTESASTWTVAGSSLQKSLWPFLLRTDSTNNGSRVRTSIRIAAKSLPFLALVTAIAGVVTPLGLREEFTLLSERVATFAYIEDDSPYGVATSPRGLLDFSRLCSQGPTPMMSGPRACPYSNSEVDWKENSTGIYWNIPDAYNTTVPALVREIYSSGTKDDGSTISNFFDIEWRQLTTRESEFTEGFGPYAAGNYRQLDSFILDNEFKVIEGLVVDARDGGIGFRNHTIPTALEHGGTWTEDLLFIEPTTACVNTNLSFAFQISTNSTDMGGVDQLRLIDQGGFSGLNQTYPQFDHPNAQQNPDLYSRAYKAAWMNNALSMIYMNITNPRDTAKDLEPFSYMKSQEGAEFPLGGIPDDEYTALSLSRTFGNYHHLPLSGNASSFSNPQSYSNPYKITGRNFTAASILCGGAGDGDSANLTNIYVGCGLLRGAPSRTDGGPAALQEHRSKWEAPLHACAATVRATIKTVTFTSNGTNTLQGLRVESIQPKKYPADGDLPLWGLEQTDFLLKDINLVWGLISPENESRENLTSVRQRHLHLPGYSTSTAAQIRTNSPTVDNLPAADFAQKVMNTVLDISEETWPFDLRGTASMSIFRRWQMLSPDPEKAAQVINLMWTDLAASAVVGTKGSLGQMNTGDHPASIQVRPVGRRITYDIRYGIPAFFLAALLVLIVLVSVINTCFRKAGLGRLRRRIGQLSVGRVFTTFLYPEESTLVMSPGEWRRKNGKKTISVQVAAERGDGEAYVQYRGQGDVLTSPGERTHVSSTRKQGYSPVSQSR</sequence>
<proteinExistence type="predicted"/>
<feature type="compositionally biased region" description="Polar residues" evidence="1">
    <location>
        <begin position="809"/>
        <end position="824"/>
    </location>
</feature>
<feature type="transmembrane region" description="Helical" evidence="2">
    <location>
        <begin position="704"/>
        <end position="728"/>
    </location>
</feature>
<evidence type="ECO:0000313" key="3">
    <source>
        <dbReference type="EMBL" id="KAH7367787.1"/>
    </source>
</evidence>
<comment type="caution">
    <text evidence="3">The sequence shown here is derived from an EMBL/GenBank/DDBJ whole genome shotgun (WGS) entry which is preliminary data.</text>
</comment>
<dbReference type="AlphaFoldDB" id="A0A8K0TNH5"/>
<reference evidence="3" key="1">
    <citation type="journal article" date="2021" name="Nat. Commun.">
        <title>Genetic determinants of endophytism in the Arabidopsis root mycobiome.</title>
        <authorList>
            <person name="Mesny F."/>
            <person name="Miyauchi S."/>
            <person name="Thiergart T."/>
            <person name="Pickel B."/>
            <person name="Atanasova L."/>
            <person name="Karlsson M."/>
            <person name="Huettel B."/>
            <person name="Barry K.W."/>
            <person name="Haridas S."/>
            <person name="Chen C."/>
            <person name="Bauer D."/>
            <person name="Andreopoulos W."/>
            <person name="Pangilinan J."/>
            <person name="LaButti K."/>
            <person name="Riley R."/>
            <person name="Lipzen A."/>
            <person name="Clum A."/>
            <person name="Drula E."/>
            <person name="Henrissat B."/>
            <person name="Kohler A."/>
            <person name="Grigoriev I.V."/>
            <person name="Martin F.M."/>
            <person name="Hacquard S."/>
        </authorList>
    </citation>
    <scope>NUCLEOTIDE SEQUENCE</scope>
    <source>
        <strain evidence="3">MPI-CAGE-AT-0016</strain>
    </source>
</reference>
<feature type="transmembrane region" description="Helical" evidence="2">
    <location>
        <begin position="53"/>
        <end position="72"/>
    </location>
</feature>
<feature type="region of interest" description="Disordered" evidence="1">
    <location>
        <begin position="798"/>
        <end position="824"/>
    </location>
</feature>
<keyword evidence="2" id="KW-0472">Membrane</keyword>
<gene>
    <name evidence="3" type="ORF">B0T11DRAFT_337094</name>
</gene>
<evidence type="ECO:0000256" key="1">
    <source>
        <dbReference type="SAM" id="MobiDB-lite"/>
    </source>
</evidence>
<feature type="transmembrane region" description="Helical" evidence="2">
    <location>
        <begin position="20"/>
        <end position="47"/>
    </location>
</feature>